<protein>
    <submittedName>
        <fullName evidence="2">Uncharacterized protein</fullName>
    </submittedName>
</protein>
<feature type="compositionally biased region" description="Polar residues" evidence="1">
    <location>
        <begin position="97"/>
        <end position="115"/>
    </location>
</feature>
<sequence length="115" mass="13726">MTAKNIQRRNVQNSESQKIGLQTFFGKGYDLIRNMLRKFKRAEYYYDYYTLTTSYYVEINLQTKDTLRVQWSYMHPLQRQQAYCTYVDADSYRRTAASEQPSGESPSFTTILNNR</sequence>
<comment type="caution">
    <text evidence="2">The sequence shown here is derived from an EMBL/GenBank/DDBJ whole genome shotgun (WGS) entry which is preliminary data.</text>
</comment>
<evidence type="ECO:0000313" key="2">
    <source>
        <dbReference type="EMBL" id="KAJ4433661.1"/>
    </source>
</evidence>
<proteinExistence type="predicted"/>
<feature type="region of interest" description="Disordered" evidence="1">
    <location>
        <begin position="95"/>
        <end position="115"/>
    </location>
</feature>
<dbReference type="Proteomes" id="UP001148838">
    <property type="component" value="Unassembled WGS sequence"/>
</dbReference>
<gene>
    <name evidence="2" type="ORF">ANN_15971</name>
</gene>
<evidence type="ECO:0000313" key="3">
    <source>
        <dbReference type="Proteomes" id="UP001148838"/>
    </source>
</evidence>
<dbReference type="EMBL" id="JAJSOF020000027">
    <property type="protein sequence ID" value="KAJ4433661.1"/>
    <property type="molecule type" value="Genomic_DNA"/>
</dbReference>
<accession>A0ABQ8SHP9</accession>
<keyword evidence="3" id="KW-1185">Reference proteome</keyword>
<name>A0ABQ8SHP9_PERAM</name>
<organism evidence="2 3">
    <name type="scientific">Periplaneta americana</name>
    <name type="common">American cockroach</name>
    <name type="synonym">Blatta americana</name>
    <dbReference type="NCBI Taxonomy" id="6978"/>
    <lineage>
        <taxon>Eukaryota</taxon>
        <taxon>Metazoa</taxon>
        <taxon>Ecdysozoa</taxon>
        <taxon>Arthropoda</taxon>
        <taxon>Hexapoda</taxon>
        <taxon>Insecta</taxon>
        <taxon>Pterygota</taxon>
        <taxon>Neoptera</taxon>
        <taxon>Polyneoptera</taxon>
        <taxon>Dictyoptera</taxon>
        <taxon>Blattodea</taxon>
        <taxon>Blattoidea</taxon>
        <taxon>Blattidae</taxon>
        <taxon>Blattinae</taxon>
        <taxon>Periplaneta</taxon>
    </lineage>
</organism>
<reference evidence="2 3" key="1">
    <citation type="journal article" date="2022" name="Allergy">
        <title>Genome assembly and annotation of Periplaneta americana reveal a comprehensive cockroach allergen profile.</title>
        <authorList>
            <person name="Wang L."/>
            <person name="Xiong Q."/>
            <person name="Saelim N."/>
            <person name="Wang L."/>
            <person name="Nong W."/>
            <person name="Wan A.T."/>
            <person name="Shi M."/>
            <person name="Liu X."/>
            <person name="Cao Q."/>
            <person name="Hui J.H.L."/>
            <person name="Sookrung N."/>
            <person name="Leung T.F."/>
            <person name="Tungtrongchitr A."/>
            <person name="Tsui S.K.W."/>
        </authorList>
    </citation>
    <scope>NUCLEOTIDE SEQUENCE [LARGE SCALE GENOMIC DNA]</scope>
    <source>
        <strain evidence="2">PWHHKU_190912</strain>
    </source>
</reference>
<evidence type="ECO:0000256" key="1">
    <source>
        <dbReference type="SAM" id="MobiDB-lite"/>
    </source>
</evidence>